<feature type="signal peptide" evidence="2">
    <location>
        <begin position="1"/>
        <end position="21"/>
    </location>
</feature>
<protein>
    <recommendedName>
        <fullName evidence="5">Transmembrane protein</fullName>
    </recommendedName>
</protein>
<feature type="transmembrane region" description="Helical" evidence="1">
    <location>
        <begin position="64"/>
        <end position="85"/>
    </location>
</feature>
<sequence length="111" mass="12632">MPSTHHISFFALLFLLSAASASFLDPSDLEETQSLRRYYYRSRGKDGFSPPDGGSRGNLNFSPVGMVIFGSVFIITLACGIYCKIQCAKLEQEERMRERQERLLNQNGFYH</sequence>
<keyword evidence="2" id="KW-0732">Signal</keyword>
<dbReference type="AlphaFoldDB" id="A0A8J8NHG6"/>
<accession>A0A8J8NHG6</accession>
<evidence type="ECO:0000256" key="1">
    <source>
        <dbReference type="SAM" id="Phobius"/>
    </source>
</evidence>
<evidence type="ECO:0008006" key="5">
    <source>
        <dbReference type="Google" id="ProtNLM"/>
    </source>
</evidence>
<dbReference type="Proteomes" id="UP000785679">
    <property type="component" value="Unassembled WGS sequence"/>
</dbReference>
<reference evidence="3" key="1">
    <citation type="submission" date="2019-06" db="EMBL/GenBank/DDBJ databases">
        <authorList>
            <person name="Zheng W."/>
        </authorList>
    </citation>
    <scope>NUCLEOTIDE SEQUENCE</scope>
    <source>
        <strain evidence="3">QDHG01</strain>
    </source>
</reference>
<proteinExistence type="predicted"/>
<evidence type="ECO:0000313" key="3">
    <source>
        <dbReference type="EMBL" id="TNV75256.1"/>
    </source>
</evidence>
<dbReference type="EMBL" id="RRYP01016002">
    <property type="protein sequence ID" value="TNV75256.1"/>
    <property type="molecule type" value="Genomic_DNA"/>
</dbReference>
<keyword evidence="1" id="KW-0472">Membrane</keyword>
<feature type="chain" id="PRO_5035302676" description="Transmembrane protein" evidence="2">
    <location>
        <begin position="22"/>
        <end position="111"/>
    </location>
</feature>
<gene>
    <name evidence="3" type="ORF">FGO68_gene3944</name>
</gene>
<comment type="caution">
    <text evidence="3">The sequence shown here is derived from an EMBL/GenBank/DDBJ whole genome shotgun (WGS) entry which is preliminary data.</text>
</comment>
<evidence type="ECO:0000256" key="2">
    <source>
        <dbReference type="SAM" id="SignalP"/>
    </source>
</evidence>
<evidence type="ECO:0000313" key="4">
    <source>
        <dbReference type="Proteomes" id="UP000785679"/>
    </source>
</evidence>
<keyword evidence="1" id="KW-0812">Transmembrane</keyword>
<keyword evidence="1" id="KW-1133">Transmembrane helix</keyword>
<name>A0A8J8NHG6_HALGN</name>
<keyword evidence="4" id="KW-1185">Reference proteome</keyword>
<organism evidence="3 4">
    <name type="scientific">Halteria grandinella</name>
    <dbReference type="NCBI Taxonomy" id="5974"/>
    <lineage>
        <taxon>Eukaryota</taxon>
        <taxon>Sar</taxon>
        <taxon>Alveolata</taxon>
        <taxon>Ciliophora</taxon>
        <taxon>Intramacronucleata</taxon>
        <taxon>Spirotrichea</taxon>
        <taxon>Stichotrichia</taxon>
        <taxon>Sporadotrichida</taxon>
        <taxon>Halteriidae</taxon>
        <taxon>Halteria</taxon>
    </lineage>
</organism>